<comment type="similarity">
    <text evidence="2">Belongs to the CPA3 antiporters (TC 2.A.63) subunit B family.</text>
</comment>
<evidence type="ECO:0000256" key="1">
    <source>
        <dbReference type="ARBA" id="ARBA00004651"/>
    </source>
</evidence>
<dbReference type="InterPro" id="IPR050622">
    <property type="entry name" value="CPA3_antiporter_subunitB"/>
</dbReference>
<feature type="transmembrane region" description="Helical" evidence="13">
    <location>
        <begin position="120"/>
        <end position="138"/>
    </location>
</feature>
<feature type="domain" description="Na+/H+ antiporter MnhB subunit-related protein" evidence="14">
    <location>
        <begin position="8"/>
        <end position="132"/>
    </location>
</feature>
<feature type="transmembrane region" description="Helical" evidence="13">
    <location>
        <begin position="7"/>
        <end position="29"/>
    </location>
</feature>
<keyword evidence="16" id="KW-1185">Reference proteome</keyword>
<evidence type="ECO:0000256" key="12">
    <source>
        <dbReference type="ARBA" id="ARBA00023201"/>
    </source>
</evidence>
<evidence type="ECO:0000256" key="9">
    <source>
        <dbReference type="ARBA" id="ARBA00023053"/>
    </source>
</evidence>
<dbReference type="GO" id="GO:1902600">
    <property type="term" value="P:proton transmembrane transport"/>
    <property type="evidence" value="ECO:0007669"/>
    <property type="project" value="UniProtKB-KW"/>
</dbReference>
<keyword evidence="9" id="KW-0915">Sodium</keyword>
<name>A0A9W5X3Y5_9BACI</name>
<comment type="subcellular location">
    <subcellularLocation>
        <location evidence="1">Cell membrane</location>
        <topology evidence="1">Multi-pass membrane protein</topology>
    </subcellularLocation>
</comment>
<dbReference type="EMBL" id="BMJD01000002">
    <property type="protein sequence ID" value="GGB31070.1"/>
    <property type="molecule type" value="Genomic_DNA"/>
</dbReference>
<evidence type="ECO:0000256" key="5">
    <source>
        <dbReference type="ARBA" id="ARBA00022475"/>
    </source>
</evidence>
<dbReference type="GO" id="GO:0015297">
    <property type="term" value="F:antiporter activity"/>
    <property type="evidence" value="ECO:0007669"/>
    <property type="project" value="UniProtKB-KW"/>
</dbReference>
<dbReference type="PANTHER" id="PTHR33932:SF4">
    <property type="entry name" value="NA(+)_H(+) ANTIPORTER SUBUNIT B"/>
    <property type="match status" value="1"/>
</dbReference>
<evidence type="ECO:0000256" key="10">
    <source>
        <dbReference type="ARBA" id="ARBA00023065"/>
    </source>
</evidence>
<feature type="transmembrane region" description="Helical" evidence="13">
    <location>
        <begin position="35"/>
        <end position="55"/>
    </location>
</feature>
<keyword evidence="5" id="KW-1003">Cell membrane</keyword>
<evidence type="ECO:0000313" key="16">
    <source>
        <dbReference type="Proteomes" id="UP000621492"/>
    </source>
</evidence>
<dbReference type="NCBIfam" id="NF009223">
    <property type="entry name" value="PRK12573.1"/>
    <property type="match status" value="1"/>
</dbReference>
<keyword evidence="11 13" id="KW-0472">Membrane</keyword>
<evidence type="ECO:0000256" key="2">
    <source>
        <dbReference type="ARBA" id="ARBA00009425"/>
    </source>
</evidence>
<evidence type="ECO:0000256" key="8">
    <source>
        <dbReference type="ARBA" id="ARBA00022989"/>
    </source>
</evidence>
<reference evidence="15" key="1">
    <citation type="journal article" date="2014" name="Int. J. Syst. Evol. Microbiol.">
        <title>Complete genome sequence of Corynebacterium casei LMG S-19264T (=DSM 44701T), isolated from a smear-ripened cheese.</title>
        <authorList>
            <consortium name="US DOE Joint Genome Institute (JGI-PGF)"/>
            <person name="Walter F."/>
            <person name="Albersmeier A."/>
            <person name="Kalinowski J."/>
            <person name="Ruckert C."/>
        </authorList>
    </citation>
    <scope>NUCLEOTIDE SEQUENCE</scope>
    <source>
        <strain evidence="15">CGMCC 1.15454</strain>
    </source>
</reference>
<proteinExistence type="inferred from homology"/>
<reference evidence="15" key="2">
    <citation type="submission" date="2020-09" db="EMBL/GenBank/DDBJ databases">
        <authorList>
            <person name="Sun Q."/>
            <person name="Zhou Y."/>
        </authorList>
    </citation>
    <scope>NUCLEOTIDE SEQUENCE</scope>
    <source>
        <strain evidence="15">CGMCC 1.15454</strain>
    </source>
</reference>
<keyword evidence="3" id="KW-0813">Transport</keyword>
<dbReference type="GO" id="GO:0005886">
    <property type="term" value="C:plasma membrane"/>
    <property type="evidence" value="ECO:0007669"/>
    <property type="project" value="UniProtKB-SubCell"/>
</dbReference>
<dbReference type="Proteomes" id="UP000621492">
    <property type="component" value="Unassembled WGS sequence"/>
</dbReference>
<evidence type="ECO:0000256" key="6">
    <source>
        <dbReference type="ARBA" id="ARBA00022692"/>
    </source>
</evidence>
<evidence type="ECO:0000259" key="14">
    <source>
        <dbReference type="Pfam" id="PF04039"/>
    </source>
</evidence>
<dbReference type="AlphaFoldDB" id="A0A9W5X3Y5"/>
<evidence type="ECO:0000256" key="4">
    <source>
        <dbReference type="ARBA" id="ARBA00022449"/>
    </source>
</evidence>
<keyword evidence="8 13" id="KW-1133">Transmembrane helix</keyword>
<dbReference type="NCBIfam" id="TIGR00943">
    <property type="entry name" value="2a6301s02"/>
    <property type="match status" value="1"/>
</dbReference>
<protein>
    <submittedName>
        <fullName evidence="15">Na(+)/H(+) antiporter subunit B</fullName>
    </submittedName>
</protein>
<organism evidence="15 16">
    <name type="scientific">Lentibacillus populi</name>
    <dbReference type="NCBI Taxonomy" id="1827502"/>
    <lineage>
        <taxon>Bacteria</taxon>
        <taxon>Bacillati</taxon>
        <taxon>Bacillota</taxon>
        <taxon>Bacilli</taxon>
        <taxon>Bacillales</taxon>
        <taxon>Bacillaceae</taxon>
        <taxon>Lentibacillus</taxon>
    </lineage>
</organism>
<sequence>MFKPNDLILRTTTSLIAFILLGFAVYLLLAGHNSPGGGFVGGLMTASAIVLMNMAYGMETVNKILPINYRTLIPIGLLIAVATGIGSFVFDVPFLSHTFGHFTLPIFGEVELATAMLFDLGVYVTVLGVTMTIILTIANDQEDGLEGNEIGEDSDS</sequence>
<keyword evidence="7" id="KW-0375">Hydrogen ion transport</keyword>
<dbReference type="GO" id="GO:0006814">
    <property type="term" value="P:sodium ion transport"/>
    <property type="evidence" value="ECO:0007669"/>
    <property type="project" value="UniProtKB-KW"/>
</dbReference>
<evidence type="ECO:0000313" key="15">
    <source>
        <dbReference type="EMBL" id="GGB31070.1"/>
    </source>
</evidence>
<evidence type="ECO:0000256" key="13">
    <source>
        <dbReference type="SAM" id="Phobius"/>
    </source>
</evidence>
<feature type="transmembrane region" description="Helical" evidence="13">
    <location>
        <begin position="67"/>
        <end position="90"/>
    </location>
</feature>
<dbReference type="RefSeq" id="WP_088050290.1">
    <property type="nucleotide sequence ID" value="NZ_BMJD01000002.1"/>
</dbReference>
<evidence type="ECO:0000256" key="3">
    <source>
        <dbReference type="ARBA" id="ARBA00022448"/>
    </source>
</evidence>
<comment type="caution">
    <text evidence="15">The sequence shown here is derived from an EMBL/GenBank/DDBJ whole genome shotgun (WGS) entry which is preliminary data.</text>
</comment>
<evidence type="ECO:0000256" key="11">
    <source>
        <dbReference type="ARBA" id="ARBA00023136"/>
    </source>
</evidence>
<gene>
    <name evidence="15" type="primary">mrpB</name>
    <name evidence="15" type="ORF">GCM10011409_05550</name>
</gene>
<keyword evidence="12" id="KW-0739">Sodium transport</keyword>
<dbReference type="Pfam" id="PF04039">
    <property type="entry name" value="MnhB"/>
    <property type="match status" value="1"/>
</dbReference>
<keyword evidence="4" id="KW-0050">Antiport</keyword>
<dbReference type="InterPro" id="IPR007182">
    <property type="entry name" value="MnhB"/>
</dbReference>
<keyword evidence="10" id="KW-0406">Ion transport</keyword>
<accession>A0A9W5X3Y5</accession>
<dbReference type="InterPro" id="IPR005281">
    <property type="entry name" value="CPA3_sub_B"/>
</dbReference>
<keyword evidence="6 13" id="KW-0812">Transmembrane</keyword>
<dbReference type="PANTHER" id="PTHR33932">
    <property type="entry name" value="NA(+)/H(+) ANTIPORTER SUBUNIT B"/>
    <property type="match status" value="1"/>
</dbReference>
<dbReference type="GO" id="GO:0008324">
    <property type="term" value="F:monoatomic cation transmembrane transporter activity"/>
    <property type="evidence" value="ECO:0007669"/>
    <property type="project" value="InterPro"/>
</dbReference>
<evidence type="ECO:0000256" key="7">
    <source>
        <dbReference type="ARBA" id="ARBA00022781"/>
    </source>
</evidence>